<reference evidence="1" key="1">
    <citation type="submission" date="2021-06" db="EMBL/GenBank/DDBJ databases">
        <authorList>
            <person name="Kallberg Y."/>
            <person name="Tangrot J."/>
            <person name="Rosling A."/>
        </authorList>
    </citation>
    <scope>NUCLEOTIDE SEQUENCE</scope>
    <source>
        <strain evidence="1">28 12/20/2015</strain>
    </source>
</reference>
<evidence type="ECO:0000313" key="2">
    <source>
        <dbReference type="Proteomes" id="UP000789366"/>
    </source>
</evidence>
<sequence>TSKYSENFGKNIENKISENKLNQIDKQNHIKMLQEKIDQLKVLQNTVDNIVIQFTQFLMQNAIAAFNDAYVEYLDYIIHIERENVDNTSENYDNNILEALEEIKRKYNEEVKIIKEMIENNEPSSCSLSSEDILDLEQQLHGLPNVGKYLQAIKEEEKRAFKYQEKRHKFPNMLNFLQKILTNPIIISNCS</sequence>
<dbReference type="Proteomes" id="UP000789366">
    <property type="component" value="Unassembled WGS sequence"/>
</dbReference>
<name>A0ACA9MSW1_9GLOM</name>
<dbReference type="EMBL" id="CAJVPW010009581">
    <property type="protein sequence ID" value="CAG8606866.1"/>
    <property type="molecule type" value="Genomic_DNA"/>
</dbReference>
<comment type="caution">
    <text evidence="1">The sequence shown here is derived from an EMBL/GenBank/DDBJ whole genome shotgun (WGS) entry which is preliminary data.</text>
</comment>
<evidence type="ECO:0000313" key="1">
    <source>
        <dbReference type="EMBL" id="CAG8606866.1"/>
    </source>
</evidence>
<organism evidence="1 2">
    <name type="scientific">Cetraspora pellucida</name>
    <dbReference type="NCBI Taxonomy" id="1433469"/>
    <lineage>
        <taxon>Eukaryota</taxon>
        <taxon>Fungi</taxon>
        <taxon>Fungi incertae sedis</taxon>
        <taxon>Mucoromycota</taxon>
        <taxon>Glomeromycotina</taxon>
        <taxon>Glomeromycetes</taxon>
        <taxon>Diversisporales</taxon>
        <taxon>Gigasporaceae</taxon>
        <taxon>Cetraspora</taxon>
    </lineage>
</organism>
<feature type="non-terminal residue" evidence="1">
    <location>
        <position position="1"/>
    </location>
</feature>
<protein>
    <submittedName>
        <fullName evidence="1">4537_t:CDS:1</fullName>
    </submittedName>
</protein>
<gene>
    <name evidence="1" type="ORF">SPELUC_LOCUS7346</name>
</gene>
<proteinExistence type="predicted"/>
<accession>A0ACA9MSW1</accession>
<keyword evidence="2" id="KW-1185">Reference proteome</keyword>